<reference evidence="2" key="1">
    <citation type="submission" date="2023-07" db="EMBL/GenBank/DDBJ databases">
        <title>Genomic Encyclopedia of Type Strains, Phase IV (KMG-IV): sequencing the most valuable type-strain genomes for metagenomic binning, comparative biology and taxonomic classification.</title>
        <authorList>
            <person name="Goeker M."/>
        </authorList>
    </citation>
    <scope>NUCLEOTIDE SEQUENCE [LARGE SCALE GENOMIC DNA]</scope>
    <source>
        <strain evidence="2">DSM 21204</strain>
    </source>
</reference>
<feature type="domain" description="Replicative helicase loading/DNA remodeling protein DnaB N-terminal winged helix" evidence="1">
    <location>
        <begin position="11"/>
        <end position="144"/>
    </location>
</feature>
<protein>
    <recommendedName>
        <fullName evidence="1">Replicative helicase loading/DNA remodeling protein DnaB N-terminal winged helix domain-containing protein</fullName>
    </recommendedName>
</protein>
<sequence>MTNLTLRNKAYFHVSTNLEPVNSLSLHLVYGPAMGSNAIMLYHLLTEFYNRNNLLRANTPIAIDELLTFLGLDFQEFDDLRSQLETFNLLQTGYSQDKNGSYLYHFELLKPLSLEEIMKNQKLILLIKKQLGARSSYIMLNVETLLGINKNNSVLNNRELFNISADMDEALSNSNEYAQEFFYENGQQVAISASLSQMPVSDHISNEIKTEFYSNIYATLKKPFGIDQNIWALINKYAVEQKILSISRLSTLAYKSIVQRKGKINISYDNFSILINEELFGDDDNDIQAKIESYKEYWKSCVEVSGGEFVKNAKKLFGNVSPENIYYFYYSKVPTKGIKTWISDTHALGFTIPTINAILSFVHTWINNINAGYLKKLIKTLVQNENYSLRSVLNHLKDVIVKDYEEKNNKLNIVPTKQSINLKNLAEKPKTRKVVINSELLANDSQISDETEDLFADYRNNDQTDDLEYSKNDNKEDAEIWNELFK</sequence>
<dbReference type="Pfam" id="PF25888">
    <property type="entry name" value="WHD_DnaB"/>
    <property type="match status" value="1"/>
</dbReference>
<dbReference type="Proteomes" id="UP001240643">
    <property type="component" value="Unassembled WGS sequence"/>
</dbReference>
<accession>A0ABU0LYK9</accession>
<dbReference type="InterPro" id="IPR058660">
    <property type="entry name" value="WHD_DnaB"/>
</dbReference>
<proteinExistence type="predicted"/>
<name>A0ABU0LYK9_9BACT</name>
<gene>
    <name evidence="2" type="ORF">J2Z62_000237</name>
</gene>
<evidence type="ECO:0000313" key="2">
    <source>
        <dbReference type="EMBL" id="MDQ0513799.1"/>
    </source>
</evidence>
<organism evidence="2 3">
    <name type="scientific">Mycoplasmoides fastidiosum</name>
    <dbReference type="NCBI Taxonomy" id="92758"/>
    <lineage>
        <taxon>Bacteria</taxon>
        <taxon>Bacillati</taxon>
        <taxon>Mycoplasmatota</taxon>
        <taxon>Mycoplasmoidales</taxon>
        <taxon>Mycoplasmoidaceae</taxon>
        <taxon>Mycoplasmoides</taxon>
    </lineage>
</organism>
<dbReference type="EMBL" id="JAUSWO010000001">
    <property type="protein sequence ID" value="MDQ0513799.1"/>
    <property type="molecule type" value="Genomic_DNA"/>
</dbReference>
<evidence type="ECO:0000259" key="1">
    <source>
        <dbReference type="Pfam" id="PF25888"/>
    </source>
</evidence>
<comment type="caution">
    <text evidence="2">The sequence shown here is derived from an EMBL/GenBank/DDBJ whole genome shotgun (WGS) entry which is preliminary data.</text>
</comment>
<keyword evidence="3" id="KW-1185">Reference proteome</keyword>
<evidence type="ECO:0000313" key="3">
    <source>
        <dbReference type="Proteomes" id="UP001240643"/>
    </source>
</evidence>
<dbReference type="RefSeq" id="WP_256547503.1">
    <property type="nucleotide sequence ID" value="NZ_CP101809.1"/>
</dbReference>